<accession>A0AA88MK07</accession>
<dbReference type="Proteomes" id="UP001187415">
    <property type="component" value="Unassembled WGS sequence"/>
</dbReference>
<dbReference type="EMBL" id="JAUPFM010000010">
    <property type="protein sequence ID" value="KAK2840047.1"/>
    <property type="molecule type" value="Genomic_DNA"/>
</dbReference>
<protein>
    <submittedName>
        <fullName evidence="1">Uncharacterized protein</fullName>
    </submittedName>
</protein>
<name>A0AA88MK07_CHASR</name>
<evidence type="ECO:0000313" key="2">
    <source>
        <dbReference type="Proteomes" id="UP001187415"/>
    </source>
</evidence>
<keyword evidence="2" id="KW-1185">Reference proteome</keyword>
<organism evidence="1 2">
    <name type="scientific">Channa striata</name>
    <name type="common">Snakehead murrel</name>
    <name type="synonym">Ophicephalus striatus</name>
    <dbReference type="NCBI Taxonomy" id="64152"/>
    <lineage>
        <taxon>Eukaryota</taxon>
        <taxon>Metazoa</taxon>
        <taxon>Chordata</taxon>
        <taxon>Craniata</taxon>
        <taxon>Vertebrata</taxon>
        <taxon>Euteleostomi</taxon>
        <taxon>Actinopterygii</taxon>
        <taxon>Neopterygii</taxon>
        <taxon>Teleostei</taxon>
        <taxon>Neoteleostei</taxon>
        <taxon>Acanthomorphata</taxon>
        <taxon>Anabantaria</taxon>
        <taxon>Anabantiformes</taxon>
        <taxon>Channoidei</taxon>
        <taxon>Channidae</taxon>
        <taxon>Channa</taxon>
    </lineage>
</organism>
<sequence>MRQWHSRKPRGKNEAFIQPALTSWTGAGSKDPSSGCAVWVPVSCFPGDPQAMGAGTHWAEASPASAAAVWETERGAAQMWESGANRSSGVRALPMSTFEQDWKIVRPNSVRALMLQETSSVTADDTPLIRAPLPIFSPIQPHRCGSTYEHKRFNKQKSLLEISPKLVHMNTKRCCFS</sequence>
<evidence type="ECO:0000313" key="1">
    <source>
        <dbReference type="EMBL" id="KAK2840047.1"/>
    </source>
</evidence>
<reference evidence="1" key="1">
    <citation type="submission" date="2023-07" db="EMBL/GenBank/DDBJ databases">
        <title>Chromosome-level Genome Assembly of Striped Snakehead (Channa striata).</title>
        <authorList>
            <person name="Liu H."/>
        </authorList>
    </citation>
    <scope>NUCLEOTIDE SEQUENCE</scope>
    <source>
        <strain evidence="1">Gz</strain>
        <tissue evidence="1">Muscle</tissue>
    </source>
</reference>
<dbReference type="AlphaFoldDB" id="A0AA88MK07"/>
<proteinExistence type="predicted"/>
<gene>
    <name evidence="1" type="ORF">Q5P01_013787</name>
</gene>
<comment type="caution">
    <text evidence="1">The sequence shown here is derived from an EMBL/GenBank/DDBJ whole genome shotgun (WGS) entry which is preliminary data.</text>
</comment>